<dbReference type="PANTHER" id="PTHR22914:SF9">
    <property type="entry name" value="CHITIN SYNTHASE 1"/>
    <property type="match status" value="1"/>
</dbReference>
<keyword evidence="7 11" id="KW-1133">Transmembrane helix</keyword>
<dbReference type="FunCoup" id="A0A0L0HEF3">
    <property type="interactions" value="31"/>
</dbReference>
<reference evidence="14 15" key="1">
    <citation type="submission" date="2009-08" db="EMBL/GenBank/DDBJ databases">
        <title>The Genome Sequence of Spizellomyces punctatus strain DAOM BR117.</title>
        <authorList>
            <consortium name="The Broad Institute Genome Sequencing Platform"/>
            <person name="Russ C."/>
            <person name="Cuomo C."/>
            <person name="Shea T."/>
            <person name="Young S.K."/>
            <person name="Zeng Q."/>
            <person name="Koehrsen M."/>
            <person name="Haas B."/>
            <person name="Borodovsky M."/>
            <person name="Guigo R."/>
            <person name="Alvarado L."/>
            <person name="Berlin A."/>
            <person name="Bochicchio J."/>
            <person name="Borenstein D."/>
            <person name="Chapman S."/>
            <person name="Chen Z."/>
            <person name="Engels R."/>
            <person name="Freedman E."/>
            <person name="Gellesch M."/>
            <person name="Goldberg J."/>
            <person name="Griggs A."/>
            <person name="Gujja S."/>
            <person name="Heiman D."/>
            <person name="Hepburn T."/>
            <person name="Howarth C."/>
            <person name="Jen D."/>
            <person name="Larson L."/>
            <person name="Lewis B."/>
            <person name="Mehta T."/>
            <person name="Park D."/>
            <person name="Pearson M."/>
            <person name="Roberts A."/>
            <person name="Saif S."/>
            <person name="Shenoy N."/>
            <person name="Sisk P."/>
            <person name="Stolte C."/>
            <person name="Sykes S."/>
            <person name="Thomson T."/>
            <person name="Walk T."/>
            <person name="White J."/>
            <person name="Yandava C."/>
            <person name="Burger G."/>
            <person name="Gray M.W."/>
            <person name="Holland P.W.H."/>
            <person name="King N."/>
            <person name="Lang F.B.F."/>
            <person name="Roger A.J."/>
            <person name="Ruiz-Trillo I."/>
            <person name="Lander E."/>
            <person name="Nusbaum C."/>
        </authorList>
    </citation>
    <scope>NUCLEOTIDE SEQUENCE [LARGE SCALE GENOMIC DNA]</scope>
    <source>
        <strain evidence="14 15">DAOM BR117</strain>
    </source>
</reference>
<comment type="similarity">
    <text evidence="11">Belongs to the chitin synthase family.</text>
</comment>
<gene>
    <name evidence="14" type="ORF">SPPG_05605</name>
</gene>
<dbReference type="STRING" id="645134.A0A0L0HEF3"/>
<evidence type="ECO:0000256" key="4">
    <source>
        <dbReference type="ARBA" id="ARBA00022676"/>
    </source>
</evidence>
<feature type="compositionally biased region" description="Basic and acidic residues" evidence="12">
    <location>
        <begin position="30"/>
        <end position="52"/>
    </location>
</feature>
<evidence type="ECO:0000313" key="15">
    <source>
        <dbReference type="Proteomes" id="UP000053201"/>
    </source>
</evidence>
<dbReference type="InterPro" id="IPR013616">
    <property type="entry name" value="Chitin_synth_N"/>
</dbReference>
<dbReference type="OMA" id="QNMNRGP"/>
<comment type="subcellular location">
    <subcellularLocation>
        <location evidence="1 11">Cell membrane</location>
        <topology evidence="1 11">Multi-pass membrane protein</topology>
    </subcellularLocation>
</comment>
<evidence type="ECO:0000256" key="8">
    <source>
        <dbReference type="ARBA" id="ARBA00023136"/>
    </source>
</evidence>
<feature type="transmembrane region" description="Helical" evidence="11">
    <location>
        <begin position="913"/>
        <end position="933"/>
    </location>
</feature>
<dbReference type="SUPFAM" id="SSF53448">
    <property type="entry name" value="Nucleotide-diphospho-sugar transferases"/>
    <property type="match status" value="1"/>
</dbReference>
<evidence type="ECO:0000256" key="7">
    <source>
        <dbReference type="ARBA" id="ARBA00022989"/>
    </source>
</evidence>
<feature type="region of interest" description="Disordered" evidence="12">
    <location>
        <begin position="1"/>
        <end position="158"/>
    </location>
</feature>
<evidence type="ECO:0000256" key="5">
    <source>
        <dbReference type="ARBA" id="ARBA00022679"/>
    </source>
</evidence>
<feature type="transmembrane region" description="Helical" evidence="11">
    <location>
        <begin position="953"/>
        <end position="976"/>
    </location>
</feature>
<dbReference type="InterPro" id="IPR004835">
    <property type="entry name" value="Chitin_synth"/>
</dbReference>
<evidence type="ECO:0000256" key="3">
    <source>
        <dbReference type="ARBA" id="ARBA00022475"/>
    </source>
</evidence>
<dbReference type="RefSeq" id="XP_016607399.1">
    <property type="nucleotide sequence ID" value="XM_016753814.1"/>
</dbReference>
<accession>A0A0L0HEF3</accession>
<dbReference type="EMBL" id="KQ257458">
    <property type="protein sequence ID" value="KNC99360.1"/>
    <property type="molecule type" value="Genomic_DNA"/>
</dbReference>
<dbReference type="GO" id="GO:0030428">
    <property type="term" value="C:cell septum"/>
    <property type="evidence" value="ECO:0007669"/>
    <property type="project" value="TreeGrafter"/>
</dbReference>
<feature type="domain" description="Chitin synthase N-terminal" evidence="13">
    <location>
        <begin position="222"/>
        <end position="289"/>
    </location>
</feature>
<dbReference type="Pfam" id="PF01644">
    <property type="entry name" value="Chitin_synth_1"/>
    <property type="match status" value="1"/>
</dbReference>
<dbReference type="PANTHER" id="PTHR22914">
    <property type="entry name" value="CHITIN SYNTHASE"/>
    <property type="match status" value="1"/>
</dbReference>
<evidence type="ECO:0000259" key="13">
    <source>
        <dbReference type="Pfam" id="PF08407"/>
    </source>
</evidence>
<dbReference type="EC" id="2.4.1.16" evidence="2 11"/>
<keyword evidence="9 11" id="KW-0961">Cell wall biogenesis/degradation</keyword>
<protein>
    <recommendedName>
        <fullName evidence="2 11">Chitin synthase</fullName>
        <ecNumber evidence="2 11">2.4.1.16</ecNumber>
    </recommendedName>
</protein>
<dbReference type="CDD" id="cd04190">
    <property type="entry name" value="Chitin_synth_C"/>
    <property type="match status" value="1"/>
</dbReference>
<keyword evidence="5 11" id="KW-0808">Transferase</keyword>
<dbReference type="RefSeq" id="XP_016607400.1">
    <property type="nucleotide sequence ID" value="XM_016753815.1"/>
</dbReference>
<dbReference type="GO" id="GO:0004100">
    <property type="term" value="F:chitin synthase activity"/>
    <property type="evidence" value="ECO:0007669"/>
    <property type="project" value="UniProtKB-UniRule"/>
</dbReference>
<keyword evidence="15" id="KW-1185">Reference proteome</keyword>
<keyword evidence="4 11" id="KW-0328">Glycosyltransferase</keyword>
<name>A0A0L0HEF3_SPIPD</name>
<dbReference type="GO" id="GO:0005886">
    <property type="term" value="C:plasma membrane"/>
    <property type="evidence" value="ECO:0007669"/>
    <property type="project" value="UniProtKB-SubCell"/>
</dbReference>
<feature type="transmembrane region" description="Helical" evidence="11">
    <location>
        <begin position="647"/>
        <end position="667"/>
    </location>
</feature>
<dbReference type="AlphaFoldDB" id="A0A0L0HEF3"/>
<evidence type="ECO:0000256" key="2">
    <source>
        <dbReference type="ARBA" id="ARBA00012543"/>
    </source>
</evidence>
<keyword evidence="6 11" id="KW-0812">Transmembrane</keyword>
<comment type="function">
    <text evidence="10 11">Polymerizes chitin, a structural polymer of the cell wall and septum, by transferring the sugar moiety of UDP-GlcNAc to the non-reducing end of the growing chitin polymer.</text>
</comment>
<dbReference type="GO" id="GO:0071555">
    <property type="term" value="P:cell wall organization"/>
    <property type="evidence" value="ECO:0007669"/>
    <property type="project" value="UniProtKB-KW"/>
</dbReference>
<evidence type="ECO:0000313" key="14">
    <source>
        <dbReference type="EMBL" id="KNC99359.1"/>
    </source>
</evidence>
<dbReference type="eggNOG" id="KOG2571">
    <property type="taxonomic scope" value="Eukaryota"/>
</dbReference>
<dbReference type="Pfam" id="PF08407">
    <property type="entry name" value="Chitin_synth_1N"/>
    <property type="match status" value="1"/>
</dbReference>
<evidence type="ECO:0000256" key="10">
    <source>
        <dbReference type="ARBA" id="ARBA00024009"/>
    </source>
</evidence>
<evidence type="ECO:0000256" key="11">
    <source>
        <dbReference type="RuleBase" id="RU366040"/>
    </source>
</evidence>
<dbReference type="VEuPathDB" id="FungiDB:SPPG_05605"/>
<evidence type="ECO:0000256" key="12">
    <source>
        <dbReference type="SAM" id="MobiDB-lite"/>
    </source>
</evidence>
<evidence type="ECO:0000256" key="6">
    <source>
        <dbReference type="ARBA" id="ARBA00022692"/>
    </source>
</evidence>
<feature type="compositionally biased region" description="Polar residues" evidence="12">
    <location>
        <begin position="58"/>
        <end position="72"/>
    </location>
</feature>
<comment type="catalytic activity">
    <reaction evidence="11">
        <text>[(1-&gt;4)-N-acetyl-beta-D-glucosaminyl](n) + UDP-N-acetyl-alpha-D-glucosamine = [(1-&gt;4)-N-acetyl-beta-D-glucosaminyl](n+1) + UDP + H(+)</text>
        <dbReference type="Rhea" id="RHEA:16637"/>
        <dbReference type="Rhea" id="RHEA-COMP:9593"/>
        <dbReference type="Rhea" id="RHEA-COMP:9595"/>
        <dbReference type="ChEBI" id="CHEBI:15378"/>
        <dbReference type="ChEBI" id="CHEBI:17029"/>
        <dbReference type="ChEBI" id="CHEBI:57705"/>
        <dbReference type="ChEBI" id="CHEBI:58223"/>
        <dbReference type="EC" id="2.4.1.16"/>
    </reaction>
</comment>
<organism evidence="14 15">
    <name type="scientific">Spizellomyces punctatus (strain DAOM BR117)</name>
    <dbReference type="NCBI Taxonomy" id="645134"/>
    <lineage>
        <taxon>Eukaryota</taxon>
        <taxon>Fungi</taxon>
        <taxon>Fungi incertae sedis</taxon>
        <taxon>Chytridiomycota</taxon>
        <taxon>Chytridiomycota incertae sedis</taxon>
        <taxon>Chytridiomycetes</taxon>
        <taxon>Spizellomycetales</taxon>
        <taxon>Spizellomycetaceae</taxon>
        <taxon>Spizellomyces</taxon>
    </lineage>
</organism>
<evidence type="ECO:0000256" key="1">
    <source>
        <dbReference type="ARBA" id="ARBA00004651"/>
    </source>
</evidence>
<evidence type="ECO:0000256" key="9">
    <source>
        <dbReference type="ARBA" id="ARBA00023316"/>
    </source>
</evidence>
<dbReference type="EMBL" id="KQ257458">
    <property type="protein sequence ID" value="KNC99359.1"/>
    <property type="molecule type" value="Genomic_DNA"/>
</dbReference>
<feature type="transmembrane region" description="Helical" evidence="11">
    <location>
        <begin position="715"/>
        <end position="741"/>
    </location>
</feature>
<dbReference type="GeneID" id="27688968"/>
<dbReference type="InterPro" id="IPR029044">
    <property type="entry name" value="Nucleotide-diphossugar_trans"/>
</dbReference>
<proteinExistence type="inferred from homology"/>
<dbReference type="OrthoDB" id="26569at2759"/>
<dbReference type="GO" id="GO:0006031">
    <property type="term" value="P:chitin biosynthetic process"/>
    <property type="evidence" value="ECO:0007669"/>
    <property type="project" value="UniProtKB-UniRule"/>
</dbReference>
<keyword evidence="3 11" id="KW-1003">Cell membrane</keyword>
<feature type="transmembrane region" description="Helical" evidence="11">
    <location>
        <begin position="679"/>
        <end position="703"/>
    </location>
</feature>
<dbReference type="Proteomes" id="UP000053201">
    <property type="component" value="Unassembled WGS sequence"/>
</dbReference>
<feature type="transmembrane region" description="Helical" evidence="11">
    <location>
        <begin position="806"/>
        <end position="826"/>
    </location>
</feature>
<sequence length="997" mass="111865">MQAAPHSSRKGDYSVTADPSESTPLASPRDSVDFTYRYEEDKSKDDSQEKKQPKFPKRSSSMYDPGSSNTLYPHSPPTGRPVYTQANYPAPSGFGTDLASDVSRDRASYYADQSGHHQSTMYGGRGHRDASYATMSTHRNSPSPPPHSGHYVPDPNYDNTYYEQEQVQVHHAPSPPPMQNPYGYGQYPYQSPYGYNFTYNHAYPPAQQLYRRRGAGTIFRHKTTKTVELTASGNFVVEIPVPEKVIAHGKYRTGREFTHLRYSAVCGDPNEFEDRGYTLRAADMGRHTEMFVVMTMYNEDEILFAKTWKAVMKNIAHMCSKKRHTMWGADGWQKVVVCVVADGRTKIHPRTLNVLGVMGAYQEGVIKTSISTEDVAAHVFEFTTQVCVDTDLNVRGADTGLVPVQVLFCLKEKNAKKINSHRWFFNAFGRILKPNICVLLDVGTKPTERSLYRLWKAFDSDPQVAGACGEICAEKGAYSHKLLNPLVAAQNFEYKMSNIMDKPLESVFGFIAVLPGAFSAYRYSALQNGADGTGPLEKYFIGERMHGSHGDVKLAQANMYLAEDRILCFELVTKRNENWVLRYVKDAQAETDVPDTIAEFISQRRRWLNGSFFAGVHAIAHFYQIFRSGHTALRKLAIVLQLLYNSINVVFNWFSLANFYLIFYFLSEGMVSSRDTDPFYGAGSVVFLVIRQIYIFALVMIFVASLGNRPQGSRLLYMGCFILFAFIMALMLYMAGFSIYLSVSAAVNETRTTNPDGTTRTDVGKIPGLLERPAFRDLVLSTASTYGAYFICSFAYLDPWHMFSSFIQYLLLLPGFVNILMVYAFGNLHDVSWGTKGDNAPVDVAPVVVKKDDKSGAKTATVDLPVNQKDIDESYEAFLRALPPPIKVAKSGDNRSDKLKQEDYFRTFRTRVVLLWIFCNVLLVAILTTPSVAEKLGVFVGSNSIERGNSYLTFILWSVAVLSLVRFVGSMVYLCTQGSAKSKDEREKNRLSVGHGV</sequence>
<feature type="transmembrane region" description="Helical" evidence="11">
    <location>
        <begin position="607"/>
        <end position="626"/>
    </location>
</feature>
<keyword evidence="8 11" id="KW-0472">Membrane</keyword>